<keyword evidence="1" id="KW-0472">Membrane</keyword>
<evidence type="ECO:0000313" key="3">
    <source>
        <dbReference type="Proteomes" id="UP000196027"/>
    </source>
</evidence>
<evidence type="ECO:0000256" key="1">
    <source>
        <dbReference type="SAM" id="Phobius"/>
    </source>
</evidence>
<gene>
    <name evidence="2" type="ORF">OLMES_4476</name>
</gene>
<sequence length="53" mass="5761">MVCKLLSIEASNAKGNSRDFLLGMGIFFNIPVCIVLLRTAGLTGNENAVRQTY</sequence>
<proteinExistence type="predicted"/>
<dbReference type="Proteomes" id="UP000196027">
    <property type="component" value="Chromosome"/>
</dbReference>
<name>A0A1Y0ID40_9GAMM</name>
<accession>A0A1Y0ID40</accession>
<dbReference type="EMBL" id="CP021425">
    <property type="protein sequence ID" value="ARU58472.1"/>
    <property type="molecule type" value="Genomic_DNA"/>
</dbReference>
<feature type="transmembrane region" description="Helical" evidence="1">
    <location>
        <begin position="20"/>
        <end position="37"/>
    </location>
</feature>
<reference evidence="2 3" key="1">
    <citation type="submission" date="2017-05" db="EMBL/GenBank/DDBJ databases">
        <title>Genomic insights into alkan degradation activity of Oleiphilus messinensis.</title>
        <authorList>
            <person name="Kozyavkin S.A."/>
            <person name="Slesarev A.I."/>
            <person name="Golyshin P.N."/>
            <person name="Korzhenkov A."/>
            <person name="Golyshina O.N."/>
            <person name="Toshchakov S.V."/>
        </authorList>
    </citation>
    <scope>NUCLEOTIDE SEQUENCE [LARGE SCALE GENOMIC DNA]</scope>
    <source>
        <strain evidence="2 3">ME102</strain>
    </source>
</reference>
<dbReference type="KEGG" id="ome:OLMES_4476"/>
<protein>
    <submittedName>
        <fullName evidence="2">Uncharacterized protein</fullName>
    </submittedName>
</protein>
<keyword evidence="1" id="KW-1133">Transmembrane helix</keyword>
<evidence type="ECO:0000313" key="2">
    <source>
        <dbReference type="EMBL" id="ARU58472.1"/>
    </source>
</evidence>
<dbReference type="AlphaFoldDB" id="A0A1Y0ID40"/>
<organism evidence="2 3">
    <name type="scientific">Oleiphilus messinensis</name>
    <dbReference type="NCBI Taxonomy" id="141451"/>
    <lineage>
        <taxon>Bacteria</taxon>
        <taxon>Pseudomonadati</taxon>
        <taxon>Pseudomonadota</taxon>
        <taxon>Gammaproteobacteria</taxon>
        <taxon>Oceanospirillales</taxon>
        <taxon>Oleiphilaceae</taxon>
        <taxon>Oleiphilus</taxon>
    </lineage>
</organism>
<keyword evidence="3" id="KW-1185">Reference proteome</keyword>
<keyword evidence="1" id="KW-0812">Transmembrane</keyword>